<accession>C5ZYU4</accession>
<dbReference type="NCBIfam" id="TIGR03347">
    <property type="entry name" value="VI_chp_1"/>
    <property type="match status" value="1"/>
</dbReference>
<dbReference type="AlphaFoldDB" id="C5ZYU4"/>
<evidence type="ECO:0000313" key="2">
    <source>
        <dbReference type="Proteomes" id="UP000007032"/>
    </source>
</evidence>
<keyword evidence="2" id="KW-1185">Reference proteome</keyword>
<dbReference type="PANTHER" id="PTHR35564:SF4">
    <property type="entry name" value="CYTOPLASMIC PROTEIN"/>
    <property type="match status" value="1"/>
</dbReference>
<reference evidence="1 2" key="1">
    <citation type="journal article" date="2009" name="J. Bacteriol.">
        <title>Genome sequence of the emerging pathogen Helicobacter canadensis.</title>
        <authorList>
            <person name="Loman N.J."/>
            <person name="Snyder L.A."/>
            <person name="Linton J.D."/>
            <person name="Langdon R."/>
            <person name="Lawson A.J."/>
            <person name="Weinstock G.M."/>
            <person name="Wren B.W."/>
            <person name="Pallen M.J."/>
        </authorList>
    </citation>
    <scope>NUCLEOTIDE SEQUENCE [LARGE SCALE GENOMIC DNA]</scope>
    <source>
        <strain evidence="1 2">MIT 98-5491</strain>
    </source>
</reference>
<evidence type="ECO:0008006" key="3">
    <source>
        <dbReference type="Google" id="ProtNLM"/>
    </source>
</evidence>
<dbReference type="Pfam" id="PF06996">
    <property type="entry name" value="T6SS_TssG"/>
    <property type="match status" value="1"/>
</dbReference>
<dbReference type="RefSeq" id="WP_006656766.1">
    <property type="nucleotide sequence ID" value="NZ_CM000776.2"/>
</dbReference>
<dbReference type="HOGENOM" id="CLU_048238_4_0_7"/>
<sequence length="348" mass="40244">MDNIGKLSRNFAKKSANREKVPDFFTIVRYIENNNLSKSKVGKAPNIQSEIVRFSQLPHLKFPENEIANISVINGVPLVTVYFFGLLGPNAPMPLEFTDFVLKRTLSYYDLSLQRFLDIIHNRMLALYYRAWALSNQAVSEDRENQIYTKIISAFSGNSEFIYKNPKNSIPRDTQMAYVHFLSKRTRGRDGLEKILSNFFHIPFKVIPYVNTRHMIPKEFLYQLGSDKKSILGVNIQIGSHYFSNTKKIILEVGEISLDECKKMLPGSVGFKRLRQLVNLYVNKPLRYGIRFIIKKNSDFRGYLTGKNALGINMWLVSKNCKTPESVIVVNAFNWSKKIHNDSYEEFK</sequence>
<name>C5ZYU4_9HELI</name>
<dbReference type="OrthoDB" id="1523296at2"/>
<dbReference type="Proteomes" id="UP000007032">
    <property type="component" value="Chromosome"/>
</dbReference>
<dbReference type="PANTHER" id="PTHR35564">
    <property type="match status" value="1"/>
</dbReference>
<organism evidence="1 2">
    <name type="scientific">Helicobacter canadensis MIT 98-5491</name>
    <dbReference type="NCBI Taxonomy" id="537970"/>
    <lineage>
        <taxon>Bacteria</taxon>
        <taxon>Pseudomonadati</taxon>
        <taxon>Campylobacterota</taxon>
        <taxon>Epsilonproteobacteria</taxon>
        <taxon>Campylobacterales</taxon>
        <taxon>Helicobacteraceae</taxon>
        <taxon>Helicobacter</taxon>
    </lineage>
</organism>
<dbReference type="InterPro" id="IPR010732">
    <property type="entry name" value="T6SS_TssG-like"/>
</dbReference>
<gene>
    <name evidence="1" type="ORF">HCAN_0485</name>
</gene>
<evidence type="ECO:0000313" key="1">
    <source>
        <dbReference type="EMBL" id="EES89202.1"/>
    </source>
</evidence>
<proteinExistence type="predicted"/>
<dbReference type="eggNOG" id="COG3520">
    <property type="taxonomic scope" value="Bacteria"/>
</dbReference>
<dbReference type="STRING" id="537970.HCAN_0485"/>
<protein>
    <recommendedName>
        <fullName evidence="3">Type VI secretion system baseplate subunit TssG</fullName>
    </recommendedName>
</protein>
<dbReference type="EMBL" id="CM000776">
    <property type="protein sequence ID" value="EES89202.1"/>
    <property type="molecule type" value="Genomic_DNA"/>
</dbReference>